<evidence type="ECO:0000259" key="4">
    <source>
        <dbReference type="PROSITE" id="PS51084"/>
    </source>
</evidence>
<dbReference type="InterPro" id="IPR039384">
    <property type="entry name" value="HINT"/>
</dbReference>
<dbReference type="Proteomes" id="UP000256763">
    <property type="component" value="Unassembled WGS sequence"/>
</dbReference>
<organism evidence="5 6">
    <name type="scientific">Alkalilimnicola ehrlichii</name>
    <dbReference type="NCBI Taxonomy" id="351052"/>
    <lineage>
        <taxon>Bacteria</taxon>
        <taxon>Pseudomonadati</taxon>
        <taxon>Pseudomonadota</taxon>
        <taxon>Gammaproteobacteria</taxon>
        <taxon>Chromatiales</taxon>
        <taxon>Ectothiorhodospiraceae</taxon>
        <taxon>Alkalilimnicola</taxon>
    </lineage>
</organism>
<protein>
    <recommendedName>
        <fullName evidence="4">HIT domain-containing protein</fullName>
    </recommendedName>
</protein>
<dbReference type="InterPro" id="IPR001310">
    <property type="entry name" value="Histidine_triad_HIT"/>
</dbReference>
<dbReference type="PRINTS" id="PR00332">
    <property type="entry name" value="HISTRIAD"/>
</dbReference>
<dbReference type="PANTHER" id="PTHR46648:SF1">
    <property type="entry name" value="ADENOSINE 5'-MONOPHOSPHORAMIDASE HNT1"/>
    <property type="match status" value="1"/>
</dbReference>
<dbReference type="SUPFAM" id="SSF54197">
    <property type="entry name" value="HIT-like"/>
    <property type="match status" value="1"/>
</dbReference>
<reference evidence="6" key="1">
    <citation type="submission" date="2017-05" db="EMBL/GenBank/DDBJ databases">
        <authorList>
            <person name="Sharma S."/>
            <person name="Sidhu C."/>
            <person name="Pinnaka A.K."/>
        </authorList>
    </citation>
    <scope>NUCLEOTIDE SEQUENCE [LARGE SCALE GENOMIC DNA]</scope>
    <source>
        <strain evidence="6">AK93</strain>
    </source>
</reference>
<evidence type="ECO:0000256" key="3">
    <source>
        <dbReference type="PROSITE-ProRule" id="PRU00464"/>
    </source>
</evidence>
<dbReference type="Gene3D" id="3.30.428.10">
    <property type="entry name" value="HIT-like"/>
    <property type="match status" value="1"/>
</dbReference>
<proteinExistence type="predicted"/>
<dbReference type="RefSeq" id="WP_116302406.1">
    <property type="nucleotide sequence ID" value="NZ_NFZV01000010.1"/>
</dbReference>
<dbReference type="GO" id="GO:0009117">
    <property type="term" value="P:nucleotide metabolic process"/>
    <property type="evidence" value="ECO:0007669"/>
    <property type="project" value="TreeGrafter"/>
</dbReference>
<dbReference type="AlphaFoldDB" id="A0A3E0X2F1"/>
<dbReference type="PANTHER" id="PTHR46648">
    <property type="entry name" value="HIT FAMILY PROTEIN 1"/>
    <property type="match status" value="1"/>
</dbReference>
<evidence type="ECO:0000256" key="1">
    <source>
        <dbReference type="PIRSR" id="PIRSR601310-1"/>
    </source>
</evidence>
<dbReference type="EMBL" id="NFZW01000003">
    <property type="protein sequence ID" value="RFA38680.1"/>
    <property type="molecule type" value="Genomic_DNA"/>
</dbReference>
<dbReference type="OrthoDB" id="9784774at2"/>
<feature type="domain" description="HIT" evidence="4">
    <location>
        <begin position="10"/>
        <end position="117"/>
    </location>
</feature>
<dbReference type="InterPro" id="IPR036265">
    <property type="entry name" value="HIT-like_sf"/>
</dbReference>
<gene>
    <name evidence="5" type="ORF">CAL65_04955</name>
</gene>
<evidence type="ECO:0000256" key="2">
    <source>
        <dbReference type="PIRSR" id="PIRSR601310-3"/>
    </source>
</evidence>
<evidence type="ECO:0000313" key="5">
    <source>
        <dbReference type="EMBL" id="RFA38680.1"/>
    </source>
</evidence>
<feature type="active site" description="Tele-AMP-histidine intermediate" evidence="1">
    <location>
        <position position="104"/>
    </location>
</feature>
<accession>A0A3E0X2F1</accession>
<keyword evidence="6" id="KW-1185">Reference proteome</keyword>
<dbReference type="PROSITE" id="PS51084">
    <property type="entry name" value="HIT_2"/>
    <property type="match status" value="1"/>
</dbReference>
<dbReference type="GO" id="GO:0003824">
    <property type="term" value="F:catalytic activity"/>
    <property type="evidence" value="ECO:0007669"/>
    <property type="project" value="InterPro"/>
</dbReference>
<comment type="caution">
    <text evidence="5">The sequence shown here is derived from an EMBL/GenBank/DDBJ whole genome shotgun (WGS) entry which is preliminary data.</text>
</comment>
<dbReference type="InterPro" id="IPR011146">
    <property type="entry name" value="HIT-like"/>
</dbReference>
<feature type="short sequence motif" description="Histidine triad motif" evidence="2 3">
    <location>
        <begin position="102"/>
        <end position="106"/>
    </location>
</feature>
<dbReference type="CDD" id="cd01277">
    <property type="entry name" value="HINT_subgroup"/>
    <property type="match status" value="1"/>
</dbReference>
<evidence type="ECO:0000313" key="6">
    <source>
        <dbReference type="Proteomes" id="UP000256763"/>
    </source>
</evidence>
<sequence>MAYPTDDKCIFCAIVAEKIPAAIVYEDNTLLAFMDAFPASKGHTLVVPKAHYPDILSLPGDNVQHVARVAQMIARAQKVALQPDGITVTQFNGAASGQTVFHYHTHVVPRWQGEGVASHGREQADPETLQALAKQINAALEI</sequence>
<name>A0A3E0X2F1_9GAMM</name>
<dbReference type="Pfam" id="PF01230">
    <property type="entry name" value="HIT"/>
    <property type="match status" value="1"/>
</dbReference>